<dbReference type="EMBL" id="BAAAEI010000031">
    <property type="protein sequence ID" value="GAA0373984.1"/>
    <property type="molecule type" value="Genomic_DNA"/>
</dbReference>
<gene>
    <name evidence="2" type="ORF">GCM10009092_42770</name>
</gene>
<dbReference type="RefSeq" id="WP_343847435.1">
    <property type="nucleotide sequence ID" value="NZ_BAAAEI010000031.1"/>
</dbReference>
<sequence length="109" mass="11704">MQRLFCCCVALIAIGAQALPDPTKPPDIQVQSASGPSGGEAAIQVSAIFLGNDSAYAIVNQRILHVGDEFNGMLVTAIDRRGISFQQQGIEKRVTFKHAAIIKDKFDGF</sequence>
<proteinExistence type="predicted"/>
<keyword evidence="3" id="KW-1185">Reference proteome</keyword>
<feature type="signal peptide" evidence="1">
    <location>
        <begin position="1"/>
        <end position="18"/>
    </location>
</feature>
<feature type="chain" id="PRO_5047355490" description="MSHA biogenesis protein MshK" evidence="1">
    <location>
        <begin position="19"/>
        <end position="109"/>
    </location>
</feature>
<organism evidence="2 3">
    <name type="scientific">Bowmanella denitrificans</name>
    <dbReference type="NCBI Taxonomy" id="366582"/>
    <lineage>
        <taxon>Bacteria</taxon>
        <taxon>Pseudomonadati</taxon>
        <taxon>Pseudomonadota</taxon>
        <taxon>Gammaproteobacteria</taxon>
        <taxon>Alteromonadales</taxon>
        <taxon>Alteromonadaceae</taxon>
        <taxon>Bowmanella</taxon>
    </lineage>
</organism>
<protein>
    <recommendedName>
        <fullName evidence="4">MSHA biogenesis protein MshK</fullName>
    </recommendedName>
</protein>
<evidence type="ECO:0008006" key="4">
    <source>
        <dbReference type="Google" id="ProtNLM"/>
    </source>
</evidence>
<evidence type="ECO:0000313" key="3">
    <source>
        <dbReference type="Proteomes" id="UP001501757"/>
    </source>
</evidence>
<evidence type="ECO:0000313" key="2">
    <source>
        <dbReference type="EMBL" id="GAA0373984.1"/>
    </source>
</evidence>
<keyword evidence="1" id="KW-0732">Signal</keyword>
<reference evidence="2 3" key="1">
    <citation type="journal article" date="2019" name="Int. J. Syst. Evol. Microbiol.">
        <title>The Global Catalogue of Microorganisms (GCM) 10K type strain sequencing project: providing services to taxonomists for standard genome sequencing and annotation.</title>
        <authorList>
            <consortium name="The Broad Institute Genomics Platform"/>
            <consortium name="The Broad Institute Genome Sequencing Center for Infectious Disease"/>
            <person name="Wu L."/>
            <person name="Ma J."/>
        </authorList>
    </citation>
    <scope>NUCLEOTIDE SEQUENCE [LARGE SCALE GENOMIC DNA]</scope>
    <source>
        <strain evidence="2 3">JCM 13378</strain>
    </source>
</reference>
<evidence type="ECO:0000256" key="1">
    <source>
        <dbReference type="SAM" id="SignalP"/>
    </source>
</evidence>
<dbReference type="Proteomes" id="UP001501757">
    <property type="component" value="Unassembled WGS sequence"/>
</dbReference>
<accession>A0ABN0XVP8</accession>
<comment type="caution">
    <text evidence="2">The sequence shown here is derived from an EMBL/GenBank/DDBJ whole genome shotgun (WGS) entry which is preliminary data.</text>
</comment>
<name>A0ABN0XVP8_9ALTE</name>